<evidence type="ECO:0000313" key="2">
    <source>
        <dbReference type="WBParaSite" id="PS1159_v2.g9533.t1"/>
    </source>
</evidence>
<evidence type="ECO:0000313" key="1">
    <source>
        <dbReference type="Proteomes" id="UP000887580"/>
    </source>
</evidence>
<proteinExistence type="predicted"/>
<protein>
    <submittedName>
        <fullName evidence="2">Uncharacterized protein</fullName>
    </submittedName>
</protein>
<name>A0AC35GXN5_9BILA</name>
<dbReference type="WBParaSite" id="PS1159_v2.g9533.t1">
    <property type="protein sequence ID" value="PS1159_v2.g9533.t1"/>
    <property type="gene ID" value="PS1159_v2.g9533"/>
</dbReference>
<sequence>MDPNSSLSEEKIKRTELLTFDAEQKAYYAGYCNIFINNTLKLMLVQPENEDFKPISASFNWTFIQVKQILCVFSDGVMDNFALVFDNEKSCKDVIENINGSKTMNGSVSVSINDSQTKLYKEGFILSIMEGFHNPNIAKIVKALISYYSDEEKQNFISLLKSKNINETLYRSLFNEKMLKNGKVKDTNDKNSKPRQNFRKRPKTEKLEINKDDNNDGSDYSPSASDSDEQEDNGDKKKKLK</sequence>
<organism evidence="1 2">
    <name type="scientific">Panagrolaimus sp. PS1159</name>
    <dbReference type="NCBI Taxonomy" id="55785"/>
    <lineage>
        <taxon>Eukaryota</taxon>
        <taxon>Metazoa</taxon>
        <taxon>Ecdysozoa</taxon>
        <taxon>Nematoda</taxon>
        <taxon>Chromadorea</taxon>
        <taxon>Rhabditida</taxon>
        <taxon>Tylenchina</taxon>
        <taxon>Panagrolaimomorpha</taxon>
        <taxon>Panagrolaimoidea</taxon>
        <taxon>Panagrolaimidae</taxon>
        <taxon>Panagrolaimus</taxon>
    </lineage>
</organism>
<reference evidence="2" key="1">
    <citation type="submission" date="2022-11" db="UniProtKB">
        <authorList>
            <consortium name="WormBaseParasite"/>
        </authorList>
    </citation>
    <scope>IDENTIFICATION</scope>
</reference>
<accession>A0AC35GXN5</accession>
<dbReference type="Proteomes" id="UP000887580">
    <property type="component" value="Unplaced"/>
</dbReference>